<comment type="caution">
    <text evidence="2">The sequence shown here is derived from an EMBL/GenBank/DDBJ whole genome shotgun (WGS) entry which is preliminary data.</text>
</comment>
<keyword evidence="1" id="KW-0472">Membrane</keyword>
<keyword evidence="3" id="KW-1185">Reference proteome</keyword>
<feature type="transmembrane region" description="Helical" evidence="1">
    <location>
        <begin position="31"/>
        <end position="48"/>
    </location>
</feature>
<gene>
    <name evidence="2" type="ORF">ACFOY7_09625</name>
</gene>
<feature type="transmembrane region" description="Helical" evidence="1">
    <location>
        <begin position="6"/>
        <end position="22"/>
    </location>
</feature>
<accession>A0ABV8WVN4</accession>
<dbReference type="Proteomes" id="UP001595882">
    <property type="component" value="Unassembled WGS sequence"/>
</dbReference>
<keyword evidence="1" id="KW-0812">Transmembrane</keyword>
<feature type="transmembrane region" description="Helical" evidence="1">
    <location>
        <begin position="60"/>
        <end position="78"/>
    </location>
</feature>
<dbReference type="RefSeq" id="WP_390251775.1">
    <property type="nucleotide sequence ID" value="NZ_JBHSDT010000004.1"/>
</dbReference>
<dbReference type="EMBL" id="JBHSDT010000004">
    <property type="protein sequence ID" value="MFC4403337.1"/>
    <property type="molecule type" value="Genomic_DNA"/>
</dbReference>
<keyword evidence="1" id="KW-1133">Transmembrane helix</keyword>
<evidence type="ECO:0000256" key="1">
    <source>
        <dbReference type="SAM" id="Phobius"/>
    </source>
</evidence>
<dbReference type="Pfam" id="PF06946">
    <property type="entry name" value="Phage_holin_5_1"/>
    <property type="match status" value="1"/>
</dbReference>
<proteinExistence type="predicted"/>
<name>A0ABV8WVN4_9BACI</name>
<sequence>MEEVMIFATVILPIVTALMEGVKRSVNLPKNIIPLISLVVGLLIGAAAEPFTELEVILRLWAGGFAGLAATGLFELTFNKRVGSTKDAA</sequence>
<protein>
    <submittedName>
        <fullName evidence="2">Holin</fullName>
    </submittedName>
</protein>
<evidence type="ECO:0000313" key="3">
    <source>
        <dbReference type="Proteomes" id="UP001595882"/>
    </source>
</evidence>
<organism evidence="2 3">
    <name type="scientific">Gracilibacillus xinjiangensis</name>
    <dbReference type="NCBI Taxonomy" id="1193282"/>
    <lineage>
        <taxon>Bacteria</taxon>
        <taxon>Bacillati</taxon>
        <taxon>Bacillota</taxon>
        <taxon>Bacilli</taxon>
        <taxon>Bacillales</taxon>
        <taxon>Bacillaceae</taxon>
        <taxon>Gracilibacillus</taxon>
    </lineage>
</organism>
<evidence type="ECO:0000313" key="2">
    <source>
        <dbReference type="EMBL" id="MFC4403337.1"/>
    </source>
</evidence>
<dbReference type="InterPro" id="IPR009708">
    <property type="entry name" value="Phage_A118_holin/antiholin"/>
</dbReference>
<reference evidence="3" key="1">
    <citation type="journal article" date="2019" name="Int. J. Syst. Evol. Microbiol.">
        <title>The Global Catalogue of Microorganisms (GCM) 10K type strain sequencing project: providing services to taxonomists for standard genome sequencing and annotation.</title>
        <authorList>
            <consortium name="The Broad Institute Genomics Platform"/>
            <consortium name="The Broad Institute Genome Sequencing Center for Infectious Disease"/>
            <person name="Wu L."/>
            <person name="Ma J."/>
        </authorList>
    </citation>
    <scope>NUCLEOTIDE SEQUENCE [LARGE SCALE GENOMIC DNA]</scope>
    <source>
        <strain evidence="3">CCUG 37865</strain>
    </source>
</reference>